<name>A0AA41YJI1_9PROT</name>
<dbReference type="GO" id="GO:0015888">
    <property type="term" value="P:thiamine transport"/>
    <property type="evidence" value="ECO:0007669"/>
    <property type="project" value="TreeGrafter"/>
</dbReference>
<dbReference type="GO" id="GO:0030976">
    <property type="term" value="F:thiamine pyrophosphate binding"/>
    <property type="evidence" value="ECO:0007669"/>
    <property type="project" value="TreeGrafter"/>
</dbReference>
<feature type="signal peptide" evidence="2">
    <location>
        <begin position="1"/>
        <end position="22"/>
    </location>
</feature>
<evidence type="ECO:0000313" key="4">
    <source>
        <dbReference type="Proteomes" id="UP001165679"/>
    </source>
</evidence>
<dbReference type="Proteomes" id="UP001165679">
    <property type="component" value="Unassembled WGS sequence"/>
</dbReference>
<dbReference type="Pfam" id="PF13416">
    <property type="entry name" value="SBP_bac_8"/>
    <property type="match status" value="1"/>
</dbReference>
<evidence type="ECO:0000256" key="2">
    <source>
        <dbReference type="SAM" id="SignalP"/>
    </source>
</evidence>
<dbReference type="Gene3D" id="3.40.190.10">
    <property type="entry name" value="Periplasmic binding protein-like II"/>
    <property type="match status" value="2"/>
</dbReference>
<feature type="chain" id="PRO_5041232392" evidence="2">
    <location>
        <begin position="23"/>
        <end position="348"/>
    </location>
</feature>
<organism evidence="3 4">
    <name type="scientific">Limobrevibacterium gyesilva</name>
    <dbReference type="NCBI Taxonomy" id="2991712"/>
    <lineage>
        <taxon>Bacteria</taxon>
        <taxon>Pseudomonadati</taxon>
        <taxon>Pseudomonadota</taxon>
        <taxon>Alphaproteobacteria</taxon>
        <taxon>Acetobacterales</taxon>
        <taxon>Acetobacteraceae</taxon>
        <taxon>Limobrevibacterium</taxon>
    </lineage>
</organism>
<proteinExistence type="predicted"/>
<keyword evidence="1 2" id="KW-0732">Signal</keyword>
<dbReference type="GO" id="GO:0030288">
    <property type="term" value="C:outer membrane-bounded periplasmic space"/>
    <property type="evidence" value="ECO:0007669"/>
    <property type="project" value="TreeGrafter"/>
</dbReference>
<dbReference type="EMBL" id="JAPDNT010000001">
    <property type="protein sequence ID" value="MCW3473212.1"/>
    <property type="molecule type" value="Genomic_DNA"/>
</dbReference>
<dbReference type="InterPro" id="IPR006059">
    <property type="entry name" value="SBP"/>
</dbReference>
<dbReference type="CDD" id="cd13589">
    <property type="entry name" value="PBP2_polyamine_RpCGA009"/>
    <property type="match status" value="1"/>
</dbReference>
<dbReference type="PANTHER" id="PTHR30006">
    <property type="entry name" value="THIAMINE-BINDING PERIPLASMIC PROTEIN-RELATED"/>
    <property type="match status" value="1"/>
</dbReference>
<keyword evidence="4" id="KW-1185">Reference proteome</keyword>
<sequence length="348" mass="37399">MRPTLIATLTAALGLAAPLAPASADPARLLTYSGVFQDNYTDVVVKPFNAKGAAKVEYVGGDTSASMLGQLRTQKNDPQLDVVIMDATTAALACAEGLVEKITPAMMPVLDELDPQARSGGGECGPAVTFDHLVIVYDSRAVVPPPTSLRAMWDAKWRGRISVSAPPNIQGLALTAIMAHADSGNWRNADGAFRALKDLAPSVQTFDPQPDGYNLILNNTVTFATGWNARAQLYHDRSAGRVGVLLPSEGTVFQINTINVVKGAHNRDAALAFMAYALSPTAQKAFTERMYYGPTNSHAQIAPEAAARTAAAAENKARVIPLDWNEMIKLRDSWNQRWRREVISAATR</sequence>
<dbReference type="SUPFAM" id="SSF53850">
    <property type="entry name" value="Periplasmic binding protein-like II"/>
    <property type="match status" value="1"/>
</dbReference>
<protein>
    <submittedName>
        <fullName evidence="3">ABC transporter substrate-binding protein</fullName>
    </submittedName>
</protein>
<comment type="caution">
    <text evidence="3">The sequence shown here is derived from an EMBL/GenBank/DDBJ whole genome shotgun (WGS) entry which is preliminary data.</text>
</comment>
<reference evidence="3" key="2">
    <citation type="submission" date="2022-10" db="EMBL/GenBank/DDBJ databases">
        <authorList>
            <person name="Trinh H.N."/>
        </authorList>
    </citation>
    <scope>NUCLEOTIDE SEQUENCE</scope>
    <source>
        <strain evidence="3">RN2-1</strain>
    </source>
</reference>
<gene>
    <name evidence="3" type="ORF">OL599_01345</name>
</gene>
<dbReference type="AlphaFoldDB" id="A0AA41YJI1"/>
<dbReference type="RefSeq" id="WP_264711794.1">
    <property type="nucleotide sequence ID" value="NZ_JAPDNT010000001.1"/>
</dbReference>
<evidence type="ECO:0000313" key="3">
    <source>
        <dbReference type="EMBL" id="MCW3473212.1"/>
    </source>
</evidence>
<dbReference type="PANTHER" id="PTHR30006:SF2">
    <property type="entry name" value="ABC TRANSPORTER SUBSTRATE-BINDING PROTEIN"/>
    <property type="match status" value="1"/>
</dbReference>
<accession>A0AA41YJI1</accession>
<reference evidence="3" key="1">
    <citation type="submission" date="2022-09" db="EMBL/GenBank/DDBJ databases">
        <title>Rhodovastum sp. nov. RN2-1 isolated from soil in Seongnam, South Korea.</title>
        <authorList>
            <person name="Le N.T."/>
        </authorList>
    </citation>
    <scope>NUCLEOTIDE SEQUENCE</scope>
    <source>
        <strain evidence="3">RN2-1</strain>
    </source>
</reference>
<evidence type="ECO:0000256" key="1">
    <source>
        <dbReference type="ARBA" id="ARBA00022729"/>
    </source>
</evidence>
<dbReference type="GO" id="GO:0030975">
    <property type="term" value="F:thiamine binding"/>
    <property type="evidence" value="ECO:0007669"/>
    <property type="project" value="TreeGrafter"/>
</dbReference>